<evidence type="ECO:0000313" key="2">
    <source>
        <dbReference type="Proteomes" id="UP000184191"/>
    </source>
</evidence>
<sequence length="111" mass="12535">MGRDRWYEVEEGGALIVARRWPVRFDLAVATQLPRGGRRYLAHLVRQDVWRALQALRGFVPAVRVTRSGGGLEVVAGGEVQGRFDRVDAEARIAAVLESPANRARWMRRAR</sequence>
<gene>
    <name evidence="1" type="ORF">SAMN05444414_10281</name>
</gene>
<keyword evidence="2" id="KW-1185">Reference proteome</keyword>
<reference evidence="2" key="1">
    <citation type="submission" date="2016-11" db="EMBL/GenBank/DDBJ databases">
        <authorList>
            <person name="Varghese N."/>
            <person name="Submissions S."/>
        </authorList>
    </citation>
    <scope>NUCLEOTIDE SEQUENCE [LARGE SCALE GENOMIC DNA]</scope>
    <source>
        <strain evidence="2">DSM 29327</strain>
    </source>
</reference>
<dbReference type="AlphaFoldDB" id="A0A1M6W2X4"/>
<accession>A0A1M6W2X4</accession>
<dbReference type="EMBL" id="FRBN01000002">
    <property type="protein sequence ID" value="SHK88132.1"/>
    <property type="molecule type" value="Genomic_DNA"/>
</dbReference>
<protein>
    <submittedName>
        <fullName evidence="1">Uncharacterized protein</fullName>
    </submittedName>
</protein>
<dbReference type="STRING" id="1054996.SAMN05444414_10281"/>
<proteinExistence type="predicted"/>
<organism evidence="1 2">
    <name type="scientific">Roseovarius marisflavi</name>
    <dbReference type="NCBI Taxonomy" id="1054996"/>
    <lineage>
        <taxon>Bacteria</taxon>
        <taxon>Pseudomonadati</taxon>
        <taxon>Pseudomonadota</taxon>
        <taxon>Alphaproteobacteria</taxon>
        <taxon>Rhodobacterales</taxon>
        <taxon>Roseobacteraceae</taxon>
        <taxon>Roseovarius</taxon>
    </lineage>
</organism>
<name>A0A1M6W2X4_9RHOB</name>
<dbReference type="Proteomes" id="UP000184191">
    <property type="component" value="Unassembled WGS sequence"/>
</dbReference>
<dbReference type="RefSeq" id="WP_073194803.1">
    <property type="nucleotide sequence ID" value="NZ_FRBN01000002.1"/>
</dbReference>
<dbReference type="OrthoDB" id="7658483at2"/>
<evidence type="ECO:0000313" key="1">
    <source>
        <dbReference type="EMBL" id="SHK88132.1"/>
    </source>
</evidence>